<evidence type="ECO:0000313" key="1">
    <source>
        <dbReference type="EMBL" id="GEP56545.1"/>
    </source>
</evidence>
<dbReference type="Proteomes" id="UP000321058">
    <property type="component" value="Unassembled WGS sequence"/>
</dbReference>
<proteinExistence type="predicted"/>
<comment type="caution">
    <text evidence="1">The sequence shown here is derived from an EMBL/GenBank/DDBJ whole genome shotgun (WGS) entry which is preliminary data.</text>
</comment>
<dbReference type="EMBL" id="BKAJ01000066">
    <property type="protein sequence ID" value="GEP56545.1"/>
    <property type="molecule type" value="Genomic_DNA"/>
</dbReference>
<keyword evidence="2" id="KW-1185">Reference proteome</keyword>
<evidence type="ECO:0000313" key="2">
    <source>
        <dbReference type="Proteomes" id="UP000321058"/>
    </source>
</evidence>
<reference evidence="1 2" key="1">
    <citation type="submission" date="2019-07" db="EMBL/GenBank/DDBJ databases">
        <title>Whole genome shotgun sequence of Reyranella soli NBRC 108950.</title>
        <authorList>
            <person name="Hosoyama A."/>
            <person name="Uohara A."/>
            <person name="Ohji S."/>
            <person name="Ichikawa N."/>
        </authorList>
    </citation>
    <scope>NUCLEOTIDE SEQUENCE [LARGE SCALE GENOMIC DNA]</scope>
    <source>
        <strain evidence="1 2">NBRC 108950</strain>
    </source>
</reference>
<accession>A0A512NC88</accession>
<protein>
    <submittedName>
        <fullName evidence="1">Uncharacterized protein</fullName>
    </submittedName>
</protein>
<organism evidence="1 2">
    <name type="scientific">Reyranella soli</name>
    <dbReference type="NCBI Taxonomy" id="1230389"/>
    <lineage>
        <taxon>Bacteria</taxon>
        <taxon>Pseudomonadati</taxon>
        <taxon>Pseudomonadota</taxon>
        <taxon>Alphaproteobacteria</taxon>
        <taxon>Hyphomicrobiales</taxon>
        <taxon>Reyranellaceae</taxon>
        <taxon>Reyranella</taxon>
    </lineage>
</organism>
<gene>
    <name evidence="1" type="ORF">RSO01_37110</name>
</gene>
<sequence length="227" mass="24835">MLHGLLGVGGAALAVVAWPVANGALQAQKADAAFFEFRTGEQVQLGQAEAAMATLDRAVAADPVAGRRLGRAEMLLAAALTPSLGASEEQRSRWLKQSQADLEFGLANAPARGVAWAQLAAARQAIDGPSAKAVAALMMSIDTAPMMEALWPSRLRLILDNQQFFTPQERARIGAYVVTNWRASSDRLWVAEVIRSPLDELFVRYYLRDEPEAQEELTRWLTHLKRK</sequence>
<dbReference type="AlphaFoldDB" id="A0A512NC88"/>
<name>A0A512NC88_9HYPH</name>